<feature type="domain" description="VOC" evidence="1">
    <location>
        <begin position="13"/>
        <end position="147"/>
    </location>
</feature>
<dbReference type="InterPro" id="IPR004360">
    <property type="entry name" value="Glyas_Fos-R_dOase_dom"/>
</dbReference>
<proteinExistence type="predicted"/>
<dbReference type="InterPro" id="IPR037523">
    <property type="entry name" value="VOC_core"/>
</dbReference>
<organism evidence="2 3">
    <name type="scientific">Pseudonocardia parietis</name>
    <dbReference type="NCBI Taxonomy" id="570936"/>
    <lineage>
        <taxon>Bacteria</taxon>
        <taxon>Bacillati</taxon>
        <taxon>Actinomycetota</taxon>
        <taxon>Actinomycetes</taxon>
        <taxon>Pseudonocardiales</taxon>
        <taxon>Pseudonocardiaceae</taxon>
        <taxon>Pseudonocardia</taxon>
    </lineage>
</organism>
<keyword evidence="3" id="KW-1185">Reference proteome</keyword>
<dbReference type="PROSITE" id="PS51819">
    <property type="entry name" value="VOC"/>
    <property type="match status" value="1"/>
</dbReference>
<evidence type="ECO:0000313" key="2">
    <source>
        <dbReference type="EMBL" id="MBP2365182.1"/>
    </source>
</evidence>
<gene>
    <name evidence="2" type="ORF">JOF36_000878</name>
</gene>
<dbReference type="Gene3D" id="3.10.180.10">
    <property type="entry name" value="2,3-Dihydroxybiphenyl 1,2-Dioxygenase, domain 1"/>
    <property type="match status" value="1"/>
</dbReference>
<accession>A0ABS4VMM6</accession>
<sequence>MTSTPAVSTLPSRLHHNAYVTHDQEATRAFYEDLVGLPLIATWKEADELFGAVRTYCHTFYGLGDGSALAFFQFADAGDQQQFGPQMPFSPFQHIALKVTDQVQNAIATRLTDAGWKPEETYVLEHGYCRSLYTSDPNGLLLEFTADAPGVEDSDAQRRTSARAELKAWLEGDHTSNNTWR</sequence>
<evidence type="ECO:0000259" key="1">
    <source>
        <dbReference type="PROSITE" id="PS51819"/>
    </source>
</evidence>
<dbReference type="InterPro" id="IPR029068">
    <property type="entry name" value="Glyas_Bleomycin-R_OHBP_Dase"/>
</dbReference>
<dbReference type="RefSeq" id="WP_210025123.1">
    <property type="nucleotide sequence ID" value="NZ_JAGINU010000001.1"/>
</dbReference>
<dbReference type="Pfam" id="PF00903">
    <property type="entry name" value="Glyoxalase"/>
    <property type="match status" value="1"/>
</dbReference>
<dbReference type="EMBL" id="JAGINU010000001">
    <property type="protein sequence ID" value="MBP2365182.1"/>
    <property type="molecule type" value="Genomic_DNA"/>
</dbReference>
<dbReference type="Proteomes" id="UP001519295">
    <property type="component" value="Unassembled WGS sequence"/>
</dbReference>
<evidence type="ECO:0000313" key="3">
    <source>
        <dbReference type="Proteomes" id="UP001519295"/>
    </source>
</evidence>
<dbReference type="SUPFAM" id="SSF54593">
    <property type="entry name" value="Glyoxalase/Bleomycin resistance protein/Dihydroxybiphenyl dioxygenase"/>
    <property type="match status" value="1"/>
</dbReference>
<protein>
    <submittedName>
        <fullName evidence="2">Catechol 2,3-dioxygenase-like lactoylglutathione lyase family enzyme</fullName>
    </submittedName>
</protein>
<reference evidence="2 3" key="1">
    <citation type="submission" date="2021-03" db="EMBL/GenBank/DDBJ databases">
        <title>Sequencing the genomes of 1000 actinobacteria strains.</title>
        <authorList>
            <person name="Klenk H.-P."/>
        </authorList>
    </citation>
    <scope>NUCLEOTIDE SEQUENCE [LARGE SCALE GENOMIC DNA]</scope>
    <source>
        <strain evidence="2 3">DSM 45256</strain>
    </source>
</reference>
<comment type="caution">
    <text evidence="2">The sequence shown here is derived from an EMBL/GenBank/DDBJ whole genome shotgun (WGS) entry which is preliminary data.</text>
</comment>
<name>A0ABS4VMM6_9PSEU</name>
<dbReference type="CDD" id="cd06587">
    <property type="entry name" value="VOC"/>
    <property type="match status" value="1"/>
</dbReference>